<organism evidence="1 2">
    <name type="scientific">Romanomermis culicivorax</name>
    <name type="common">Nematode worm</name>
    <dbReference type="NCBI Taxonomy" id="13658"/>
    <lineage>
        <taxon>Eukaryota</taxon>
        <taxon>Metazoa</taxon>
        <taxon>Ecdysozoa</taxon>
        <taxon>Nematoda</taxon>
        <taxon>Enoplea</taxon>
        <taxon>Dorylaimia</taxon>
        <taxon>Mermithida</taxon>
        <taxon>Mermithoidea</taxon>
        <taxon>Mermithidae</taxon>
        <taxon>Romanomermis</taxon>
    </lineage>
</organism>
<dbReference type="AlphaFoldDB" id="A0A915LB44"/>
<evidence type="ECO:0000313" key="2">
    <source>
        <dbReference type="WBParaSite" id="nRc.2.0.1.t48062-RA"/>
    </source>
</evidence>
<accession>A0A915LB44</accession>
<sequence length="126" mass="13210">MVAIIGGPGSIAGVARWMCGSTAGAIGGNVSAGSADTTSIDRKCDSPRFLLICRTPKTATIDQVVICFLNSPNDNSTPNDGGNCKNDKKHCAIVISPTIFNIALDAKLERTPSWDECQVEKDVKVG</sequence>
<keyword evidence="1" id="KW-1185">Reference proteome</keyword>
<protein>
    <submittedName>
        <fullName evidence="2">Uncharacterized protein</fullName>
    </submittedName>
</protein>
<proteinExistence type="predicted"/>
<dbReference type="Proteomes" id="UP000887565">
    <property type="component" value="Unplaced"/>
</dbReference>
<dbReference type="WBParaSite" id="nRc.2.0.1.t48062-RA">
    <property type="protein sequence ID" value="nRc.2.0.1.t48062-RA"/>
    <property type="gene ID" value="nRc.2.0.1.g48062"/>
</dbReference>
<name>A0A915LB44_ROMCU</name>
<reference evidence="2" key="1">
    <citation type="submission" date="2022-11" db="UniProtKB">
        <authorList>
            <consortium name="WormBaseParasite"/>
        </authorList>
    </citation>
    <scope>IDENTIFICATION</scope>
</reference>
<evidence type="ECO:0000313" key="1">
    <source>
        <dbReference type="Proteomes" id="UP000887565"/>
    </source>
</evidence>